<dbReference type="KEGG" id="bbae:FRD01_06360"/>
<dbReference type="Proteomes" id="UP000321595">
    <property type="component" value="Chromosome"/>
</dbReference>
<evidence type="ECO:0008006" key="4">
    <source>
        <dbReference type="Google" id="ProtNLM"/>
    </source>
</evidence>
<feature type="signal peptide" evidence="1">
    <location>
        <begin position="1"/>
        <end position="21"/>
    </location>
</feature>
<feature type="chain" id="PRO_5022761232" description="Ig-like domain-containing protein" evidence="1">
    <location>
        <begin position="22"/>
        <end position="147"/>
    </location>
</feature>
<dbReference type="AlphaFoldDB" id="A0A5B8XTZ6"/>
<name>A0A5B8XTZ6_9DELT</name>
<accession>A0A5B8XTZ6</accession>
<keyword evidence="3" id="KW-1185">Reference proteome</keyword>
<evidence type="ECO:0000256" key="1">
    <source>
        <dbReference type="SAM" id="SignalP"/>
    </source>
</evidence>
<evidence type="ECO:0000313" key="2">
    <source>
        <dbReference type="EMBL" id="QED26869.1"/>
    </source>
</evidence>
<protein>
    <recommendedName>
        <fullName evidence="4">Ig-like domain-containing protein</fullName>
    </recommendedName>
</protein>
<dbReference type="OrthoDB" id="5514892at2"/>
<evidence type="ECO:0000313" key="3">
    <source>
        <dbReference type="Proteomes" id="UP000321595"/>
    </source>
</evidence>
<keyword evidence="1" id="KW-0732">Signal</keyword>
<dbReference type="EMBL" id="CP042467">
    <property type="protein sequence ID" value="QED26869.1"/>
    <property type="molecule type" value="Genomic_DNA"/>
</dbReference>
<dbReference type="PROSITE" id="PS51257">
    <property type="entry name" value="PROKAR_LIPOPROTEIN"/>
    <property type="match status" value="1"/>
</dbReference>
<reference evidence="2 3" key="1">
    <citation type="submission" date="2019-08" db="EMBL/GenBank/DDBJ databases">
        <authorList>
            <person name="Liang Q."/>
        </authorList>
    </citation>
    <scope>NUCLEOTIDE SEQUENCE [LARGE SCALE GENOMIC DNA]</scope>
    <source>
        <strain evidence="2 3">V1718</strain>
    </source>
</reference>
<organism evidence="2 3">
    <name type="scientific">Microvenator marinus</name>
    <dbReference type="NCBI Taxonomy" id="2600177"/>
    <lineage>
        <taxon>Bacteria</taxon>
        <taxon>Deltaproteobacteria</taxon>
        <taxon>Bradymonadales</taxon>
        <taxon>Microvenatoraceae</taxon>
        <taxon>Microvenator</taxon>
    </lineage>
</organism>
<sequence length="147" mass="16103">MFQHRAFFVSCALSLSLVACGEDDKPAEDCGTMCAEDSLEVVGEWDTNFGTSETITETTWGDFQNVVFFDNDANVAVTQNAEDADFDPGLFNRIEWTEIEADVFYYCTVTFGEESEQAALEASATADSSDLEGAGCGGFSWTMMTRK</sequence>
<proteinExistence type="predicted"/>
<dbReference type="RefSeq" id="WP_146958554.1">
    <property type="nucleotide sequence ID" value="NZ_CP042467.1"/>
</dbReference>
<gene>
    <name evidence="2" type="ORF">FRD01_06360</name>
</gene>